<proteinExistence type="evidence at transcript level"/>
<name>F2DQZ7_HORVV</name>
<dbReference type="AlphaFoldDB" id="F2DQZ7"/>
<evidence type="ECO:0000313" key="1">
    <source>
        <dbReference type="EMBL" id="BAJ97518.1"/>
    </source>
</evidence>
<organism evidence="1">
    <name type="scientific">Hordeum vulgare subsp. vulgare</name>
    <name type="common">Domesticated barley</name>
    <dbReference type="NCBI Taxonomy" id="112509"/>
    <lineage>
        <taxon>Eukaryota</taxon>
        <taxon>Viridiplantae</taxon>
        <taxon>Streptophyta</taxon>
        <taxon>Embryophyta</taxon>
        <taxon>Tracheophyta</taxon>
        <taxon>Spermatophyta</taxon>
        <taxon>Magnoliopsida</taxon>
        <taxon>Liliopsida</taxon>
        <taxon>Poales</taxon>
        <taxon>Poaceae</taxon>
        <taxon>BOP clade</taxon>
        <taxon>Pooideae</taxon>
        <taxon>Triticodae</taxon>
        <taxon>Triticeae</taxon>
        <taxon>Hordeinae</taxon>
        <taxon>Hordeum</taxon>
    </lineage>
</organism>
<accession>F2DQZ7</accession>
<protein>
    <submittedName>
        <fullName evidence="1">Predicted protein</fullName>
    </submittedName>
</protein>
<dbReference type="EMBL" id="AK366315">
    <property type="protein sequence ID" value="BAJ97518.1"/>
    <property type="molecule type" value="mRNA"/>
</dbReference>
<reference evidence="1" key="1">
    <citation type="journal article" date="2011" name="Plant Physiol.">
        <title>Comprehensive sequence analysis of 24,783 barley full-length cDNAs derived from 12 clone libraries.</title>
        <authorList>
            <person name="Matsumoto T."/>
            <person name="Tanaka T."/>
            <person name="Sakai H."/>
            <person name="Amano N."/>
            <person name="Kanamori H."/>
            <person name="Kurita K."/>
            <person name="Kikuta A."/>
            <person name="Kamiya K."/>
            <person name="Yamamoto M."/>
            <person name="Ikawa H."/>
            <person name="Fujii N."/>
            <person name="Hori K."/>
            <person name="Itoh T."/>
            <person name="Sato K."/>
        </authorList>
    </citation>
    <scope>NUCLEOTIDE SEQUENCE</scope>
    <source>
        <tissue evidence="1">Shoot and root</tissue>
    </source>
</reference>
<sequence length="84" mass="9907">MERRTSPSNILYWAFLRLKQNHLLNKPWNREDENISSCRPKGYDQGRVKPECQPSYCHLDIRDKSGDYHQILLVLPGHLSRAES</sequence>